<evidence type="ECO:0000256" key="2">
    <source>
        <dbReference type="PROSITE-ProRule" id="PRU00335"/>
    </source>
</evidence>
<dbReference type="InterPro" id="IPR036271">
    <property type="entry name" value="Tet_transcr_reg_TetR-rel_C_sf"/>
</dbReference>
<dbReference type="Gene3D" id="1.10.357.10">
    <property type="entry name" value="Tetracycline Repressor, domain 2"/>
    <property type="match status" value="1"/>
</dbReference>
<dbReference type="PANTHER" id="PTHR30055">
    <property type="entry name" value="HTH-TYPE TRANSCRIPTIONAL REGULATOR RUTR"/>
    <property type="match status" value="1"/>
</dbReference>
<dbReference type="GO" id="GO:0003700">
    <property type="term" value="F:DNA-binding transcription factor activity"/>
    <property type="evidence" value="ECO:0007669"/>
    <property type="project" value="TreeGrafter"/>
</dbReference>
<feature type="domain" description="HTH tetR-type" evidence="3">
    <location>
        <begin position="1"/>
        <end position="57"/>
    </location>
</feature>
<dbReference type="PANTHER" id="PTHR30055:SF200">
    <property type="entry name" value="HTH-TYPE TRANSCRIPTIONAL REPRESSOR BDCR"/>
    <property type="match status" value="1"/>
</dbReference>
<dbReference type="EMBL" id="JAALLH010000001">
    <property type="protein sequence ID" value="NIY69280.1"/>
    <property type="molecule type" value="Genomic_DNA"/>
</dbReference>
<dbReference type="AlphaFoldDB" id="A0A7X5XB79"/>
<dbReference type="Gene3D" id="1.10.10.60">
    <property type="entry name" value="Homeodomain-like"/>
    <property type="match status" value="1"/>
</dbReference>
<dbReference type="SUPFAM" id="SSF48498">
    <property type="entry name" value="Tetracyclin repressor-like, C-terminal domain"/>
    <property type="match status" value="1"/>
</dbReference>
<dbReference type="SUPFAM" id="SSF46689">
    <property type="entry name" value="Homeodomain-like"/>
    <property type="match status" value="1"/>
</dbReference>
<dbReference type="Pfam" id="PF17932">
    <property type="entry name" value="TetR_C_24"/>
    <property type="match status" value="1"/>
</dbReference>
<evidence type="ECO:0000259" key="3">
    <source>
        <dbReference type="PROSITE" id="PS50977"/>
    </source>
</evidence>
<dbReference type="PRINTS" id="PR00455">
    <property type="entry name" value="HTHTETR"/>
</dbReference>
<gene>
    <name evidence="4" type="ORF">SMALB_7390</name>
</gene>
<dbReference type="Pfam" id="PF00440">
    <property type="entry name" value="TetR_N"/>
    <property type="match status" value="1"/>
</dbReference>
<evidence type="ECO:0000313" key="4">
    <source>
        <dbReference type="EMBL" id="NIY69280.1"/>
    </source>
</evidence>
<dbReference type="RefSeq" id="WP_208973249.1">
    <property type="nucleotide sequence ID" value="NZ_JAALLH010000001.1"/>
</dbReference>
<dbReference type="PROSITE" id="PS50977">
    <property type="entry name" value="HTH_TETR_2"/>
    <property type="match status" value="1"/>
</dbReference>
<dbReference type="InterPro" id="IPR009057">
    <property type="entry name" value="Homeodomain-like_sf"/>
</dbReference>
<dbReference type="InterPro" id="IPR001647">
    <property type="entry name" value="HTH_TetR"/>
</dbReference>
<evidence type="ECO:0000313" key="5">
    <source>
        <dbReference type="Proteomes" id="UP000536624"/>
    </source>
</evidence>
<evidence type="ECO:0000256" key="1">
    <source>
        <dbReference type="ARBA" id="ARBA00023125"/>
    </source>
</evidence>
<proteinExistence type="predicted"/>
<dbReference type="InterPro" id="IPR050109">
    <property type="entry name" value="HTH-type_TetR-like_transc_reg"/>
</dbReference>
<reference evidence="4 5" key="1">
    <citation type="submission" date="2020-02" db="EMBL/GenBank/DDBJ databases">
        <title>Streptomyces malaysiensis DSM14702 (JHCC583434, PFL_A843) Genome sequencing and assembly.</title>
        <authorList>
            <person name="Samborskyy M."/>
        </authorList>
    </citation>
    <scope>NUCLEOTIDE SEQUENCE [LARGE SCALE GENOMIC DNA]</scope>
    <source>
        <strain evidence="4 5">DSM 14702</strain>
    </source>
</reference>
<accession>A0A7X5XB79</accession>
<feature type="DNA-binding region" description="H-T-H motif" evidence="2">
    <location>
        <begin position="20"/>
        <end position="39"/>
    </location>
</feature>
<dbReference type="GO" id="GO:0000976">
    <property type="term" value="F:transcription cis-regulatory region binding"/>
    <property type="evidence" value="ECO:0007669"/>
    <property type="project" value="TreeGrafter"/>
</dbReference>
<name>A0A7X5XB79_STRMQ</name>
<organism evidence="4 5">
    <name type="scientific">Streptomyces malaysiensis</name>
    <dbReference type="NCBI Taxonomy" id="92644"/>
    <lineage>
        <taxon>Bacteria</taxon>
        <taxon>Bacillati</taxon>
        <taxon>Actinomycetota</taxon>
        <taxon>Actinomycetes</taxon>
        <taxon>Kitasatosporales</taxon>
        <taxon>Streptomycetaceae</taxon>
        <taxon>Streptomyces</taxon>
        <taxon>Streptomyces violaceusniger group</taxon>
    </lineage>
</organism>
<keyword evidence="1 2" id="KW-0238">DNA-binding</keyword>
<protein>
    <submittedName>
        <fullName evidence="4">TetR family transcriptional regulator</fullName>
    </submittedName>
</protein>
<comment type="caution">
    <text evidence="4">The sequence shown here is derived from an EMBL/GenBank/DDBJ whole genome shotgun (WGS) entry which is preliminary data.</text>
</comment>
<dbReference type="Proteomes" id="UP000536624">
    <property type="component" value="Unassembled WGS sequence"/>
</dbReference>
<sequence length="217" mass="24307">MRIRQAAVRLFAEKGFAATGIREIGREVGLNSATLYHYTGGKEELLAGVMRACMEELLRVGREALEHSADPAVQLARLVRAHVATQAVNPLTARVTDREVHALTGTNHTQVLRLRDDYESMFQQVLERGARTGQFEITDLRIARLALMEMCNGVANWYRPEGRLTVSDVQDRFVELSCRLVGSRSVHREECEPEAAALHLDSEPRDHPDDNTMEVSA</sequence>
<dbReference type="InterPro" id="IPR041490">
    <property type="entry name" value="KstR2_TetR_C"/>
</dbReference>